<feature type="compositionally biased region" description="Basic and acidic residues" evidence="1">
    <location>
        <begin position="109"/>
        <end position="128"/>
    </location>
</feature>
<dbReference type="Proteomes" id="UP001194746">
    <property type="component" value="Unassembled WGS sequence"/>
</dbReference>
<reference evidence="2" key="2">
    <citation type="submission" date="2020-02" db="EMBL/GenBank/DDBJ databases">
        <authorList>
            <person name="Gilchrist C.L.M."/>
            <person name="Chooi Y.-H."/>
        </authorList>
    </citation>
    <scope>NUCLEOTIDE SEQUENCE</scope>
    <source>
        <strain evidence="2">MST-FP2251</strain>
    </source>
</reference>
<protein>
    <submittedName>
        <fullName evidence="2">Uncharacterized protein</fullName>
    </submittedName>
</protein>
<evidence type="ECO:0000313" key="2">
    <source>
        <dbReference type="EMBL" id="KAF9882878.1"/>
    </source>
</evidence>
<evidence type="ECO:0000313" key="3">
    <source>
        <dbReference type="Proteomes" id="UP001194746"/>
    </source>
</evidence>
<feature type="region of interest" description="Disordered" evidence="1">
    <location>
        <begin position="92"/>
        <end position="209"/>
    </location>
</feature>
<evidence type="ECO:0000256" key="1">
    <source>
        <dbReference type="SAM" id="MobiDB-lite"/>
    </source>
</evidence>
<keyword evidence="3" id="KW-1185">Reference proteome</keyword>
<organism evidence="2 3">
    <name type="scientific">Aspergillus nanangensis</name>
    <dbReference type="NCBI Taxonomy" id="2582783"/>
    <lineage>
        <taxon>Eukaryota</taxon>
        <taxon>Fungi</taxon>
        <taxon>Dikarya</taxon>
        <taxon>Ascomycota</taxon>
        <taxon>Pezizomycotina</taxon>
        <taxon>Eurotiomycetes</taxon>
        <taxon>Eurotiomycetidae</taxon>
        <taxon>Eurotiales</taxon>
        <taxon>Aspergillaceae</taxon>
        <taxon>Aspergillus</taxon>
        <taxon>Aspergillus subgen. Circumdati</taxon>
    </lineage>
</organism>
<comment type="caution">
    <text evidence="2">The sequence shown here is derived from an EMBL/GenBank/DDBJ whole genome shotgun (WGS) entry which is preliminary data.</text>
</comment>
<sequence>MTEQYHHRGTSIQAREIAAGLSLLSVQAEARLISVVPARSMETRRYWDIASVYLRDMYQALHPGKAPAPQTASPPDFAWAIEMDFGTNLDNRQGGAGLSLHRGTKRKRADADQGEEFRLRRQRLETTDKGSTSEASGPSPIPSPEWASFPQPTITEDELADDRIDGGGQGVPEDSAALSDEEDENDSQKTYDEGHDCGDSEGRNESKNGCVVSDGLGDCGTTLARQNMHNALFVGQPEANAGADFDQLLNATTEYSDLLSEWPSSLSVNDSWPQVFSARSTPASPPEEPLHVENHINPMLVFQELPLFSDDIQSPYAATAQHLPIDELVNSWRIPENLERAIEETFPCTVPLEPSAAPIEDAPQIGPSQNNPDRDPAFEPDGIHKLRNTILQQFQDRVHIPLYGQVLTLSDVERLLDELENTRPITKSTEQLAQNGGLPQNPIPETLLLPTWTQGQWSLVEIDIVKSSVVHHLFTAARAYSEEAPVTAH</sequence>
<feature type="compositionally biased region" description="Basic and acidic residues" evidence="1">
    <location>
        <begin position="186"/>
        <end position="206"/>
    </location>
</feature>
<dbReference type="AlphaFoldDB" id="A0AAD4CAU6"/>
<accession>A0AAD4CAU6</accession>
<reference evidence="2" key="1">
    <citation type="journal article" date="2019" name="Beilstein J. Org. Chem.">
        <title>Nanangenines: drimane sesquiterpenoids as the dominant metabolite cohort of a novel Australian fungus, Aspergillus nanangensis.</title>
        <authorList>
            <person name="Lacey H.J."/>
            <person name="Gilchrist C.L.M."/>
            <person name="Crombie A."/>
            <person name="Kalaitzis J.A."/>
            <person name="Vuong D."/>
            <person name="Rutledge P.J."/>
            <person name="Turner P."/>
            <person name="Pitt J.I."/>
            <person name="Lacey E."/>
            <person name="Chooi Y.H."/>
            <person name="Piggott A.M."/>
        </authorList>
    </citation>
    <scope>NUCLEOTIDE SEQUENCE</scope>
    <source>
        <strain evidence="2">MST-FP2251</strain>
    </source>
</reference>
<dbReference type="EMBL" id="VCAU01000206">
    <property type="protein sequence ID" value="KAF9882878.1"/>
    <property type="molecule type" value="Genomic_DNA"/>
</dbReference>
<name>A0AAD4CAU6_ASPNN</name>
<proteinExistence type="predicted"/>
<gene>
    <name evidence="2" type="ORF">FE257_004935</name>
</gene>